<accession>A0A0E9V9F8</accession>
<reference evidence="1" key="2">
    <citation type="journal article" date="2015" name="Fish Shellfish Immunol.">
        <title>Early steps in the European eel (Anguilla anguilla)-Vibrio vulnificus interaction in the gills: Role of the RtxA13 toxin.</title>
        <authorList>
            <person name="Callol A."/>
            <person name="Pajuelo D."/>
            <person name="Ebbesson L."/>
            <person name="Teles M."/>
            <person name="MacKenzie S."/>
            <person name="Amaro C."/>
        </authorList>
    </citation>
    <scope>NUCLEOTIDE SEQUENCE</scope>
</reference>
<sequence>MAERGREKPLSRASNRSCTLWSKDSISSASSCFCASALSSMAFLSCSARALCSS</sequence>
<dbReference type="AlphaFoldDB" id="A0A0E9V9F8"/>
<evidence type="ECO:0000313" key="1">
    <source>
        <dbReference type="EMBL" id="JAH73838.1"/>
    </source>
</evidence>
<organism evidence="1">
    <name type="scientific">Anguilla anguilla</name>
    <name type="common">European freshwater eel</name>
    <name type="synonym">Muraena anguilla</name>
    <dbReference type="NCBI Taxonomy" id="7936"/>
    <lineage>
        <taxon>Eukaryota</taxon>
        <taxon>Metazoa</taxon>
        <taxon>Chordata</taxon>
        <taxon>Craniata</taxon>
        <taxon>Vertebrata</taxon>
        <taxon>Euteleostomi</taxon>
        <taxon>Actinopterygii</taxon>
        <taxon>Neopterygii</taxon>
        <taxon>Teleostei</taxon>
        <taxon>Anguilliformes</taxon>
        <taxon>Anguillidae</taxon>
        <taxon>Anguilla</taxon>
    </lineage>
</organism>
<proteinExistence type="predicted"/>
<protein>
    <submittedName>
        <fullName evidence="1">Uncharacterized protein</fullName>
    </submittedName>
</protein>
<reference evidence="1" key="1">
    <citation type="submission" date="2014-11" db="EMBL/GenBank/DDBJ databases">
        <authorList>
            <person name="Amaro Gonzalez C."/>
        </authorList>
    </citation>
    <scope>NUCLEOTIDE SEQUENCE</scope>
</reference>
<name>A0A0E9V9F8_ANGAN</name>
<dbReference type="EMBL" id="GBXM01034739">
    <property type="protein sequence ID" value="JAH73838.1"/>
    <property type="molecule type" value="Transcribed_RNA"/>
</dbReference>